<dbReference type="AlphaFoldDB" id="A0A1S2NAB3"/>
<dbReference type="Proteomes" id="UP000180246">
    <property type="component" value="Unassembled WGS sequence"/>
</dbReference>
<dbReference type="SUPFAM" id="SSF89392">
    <property type="entry name" value="Prokaryotic lipoproteins and lipoprotein localization factors"/>
    <property type="match status" value="1"/>
</dbReference>
<evidence type="ECO:0008006" key="6">
    <source>
        <dbReference type="Google" id="ProtNLM"/>
    </source>
</evidence>
<dbReference type="InterPro" id="IPR029046">
    <property type="entry name" value="LolA/LolB/LppX"/>
</dbReference>
<feature type="region of interest" description="Disordered" evidence="2">
    <location>
        <begin position="25"/>
        <end position="44"/>
    </location>
</feature>
<dbReference type="InterPro" id="IPR019207">
    <property type="entry name" value="DUF2092"/>
</dbReference>
<comment type="caution">
    <text evidence="4">The sequence shown here is derived from an EMBL/GenBank/DDBJ whole genome shotgun (WGS) entry which is preliminary data.</text>
</comment>
<feature type="signal peptide" evidence="3">
    <location>
        <begin position="1"/>
        <end position="21"/>
    </location>
</feature>
<evidence type="ECO:0000313" key="5">
    <source>
        <dbReference type="Proteomes" id="UP000180246"/>
    </source>
</evidence>
<name>A0A1S2NAB3_9BURK</name>
<reference evidence="4 5" key="1">
    <citation type="submission" date="2014-10" db="EMBL/GenBank/DDBJ databases">
        <authorList>
            <person name="Seo M.-J."/>
            <person name="Seok Y.J."/>
            <person name="Cha I.-T."/>
        </authorList>
    </citation>
    <scope>NUCLEOTIDE SEQUENCE [LARGE SCALE GENOMIC DNA]</scope>
    <source>
        <strain evidence="4 5">NEU</strain>
    </source>
</reference>
<evidence type="ECO:0000256" key="2">
    <source>
        <dbReference type="SAM" id="MobiDB-lite"/>
    </source>
</evidence>
<accession>A0A1S2NAB3</accession>
<evidence type="ECO:0000256" key="1">
    <source>
        <dbReference type="ARBA" id="ARBA00022729"/>
    </source>
</evidence>
<feature type="chain" id="PRO_5010200518" description="DUF2092 domain-containing protein" evidence="3">
    <location>
        <begin position="22"/>
        <end position="268"/>
    </location>
</feature>
<organism evidence="4 5">
    <name type="scientific">Massilia timonae</name>
    <dbReference type="NCBI Taxonomy" id="47229"/>
    <lineage>
        <taxon>Bacteria</taxon>
        <taxon>Pseudomonadati</taxon>
        <taxon>Pseudomonadota</taxon>
        <taxon>Betaproteobacteria</taxon>
        <taxon>Burkholderiales</taxon>
        <taxon>Oxalobacteraceae</taxon>
        <taxon>Telluria group</taxon>
        <taxon>Massilia</taxon>
    </lineage>
</organism>
<dbReference type="Gene3D" id="2.50.20.10">
    <property type="entry name" value="Lipoprotein localisation LolA/LolB/LppX"/>
    <property type="match status" value="1"/>
</dbReference>
<evidence type="ECO:0000256" key="3">
    <source>
        <dbReference type="SAM" id="SignalP"/>
    </source>
</evidence>
<keyword evidence="1 3" id="KW-0732">Signal</keyword>
<sequence length="268" mass="29159">MRAVPIRFLCAAAWMPLACLAAPQNAPPAQPTAPAPAPASQPDLEPEAVSALGAMGAYLRTLPAFEVVGRATTETVMDDGMKLQFDSTANLRVRRPDRLQVDVANDRKQRQIFYDGKSVTVYGQRLKYYATVAAPPTLRETVDALGTKYGIELPLADLFYWGTEQAPVSDIRAAHYIGPATVGSLQAGHYAYRQEGVDWQVWIQDGKTPLPLKLAITASGQPGEPTHTVWLRWNLAPRFTDATFSFRPPPGAMKIALQTADGKVASIK</sequence>
<feature type="compositionally biased region" description="Pro residues" evidence="2">
    <location>
        <begin position="25"/>
        <end position="39"/>
    </location>
</feature>
<proteinExistence type="predicted"/>
<dbReference type="EMBL" id="JRYB01000001">
    <property type="protein sequence ID" value="OIJ42027.1"/>
    <property type="molecule type" value="Genomic_DNA"/>
</dbReference>
<gene>
    <name evidence="4" type="ORF">LO55_3046</name>
</gene>
<dbReference type="RefSeq" id="WP_071362083.1">
    <property type="nucleotide sequence ID" value="NZ_JRYB01000001.1"/>
</dbReference>
<dbReference type="Pfam" id="PF09865">
    <property type="entry name" value="DUF2092"/>
    <property type="match status" value="1"/>
</dbReference>
<evidence type="ECO:0000313" key="4">
    <source>
        <dbReference type="EMBL" id="OIJ42027.1"/>
    </source>
</evidence>
<protein>
    <recommendedName>
        <fullName evidence="6">DUF2092 domain-containing protein</fullName>
    </recommendedName>
</protein>